<evidence type="ECO:0000259" key="10">
    <source>
        <dbReference type="PROSITE" id="PS51192"/>
    </source>
</evidence>
<dbReference type="InterPro" id="IPR001650">
    <property type="entry name" value="Helicase_C-like"/>
</dbReference>
<dbReference type="SUPFAM" id="SSF52540">
    <property type="entry name" value="P-loop containing nucleoside triphosphate hydrolases"/>
    <property type="match status" value="2"/>
</dbReference>
<dbReference type="InterPro" id="IPR014014">
    <property type="entry name" value="RNA_helicase_DEAD_Q_motif"/>
</dbReference>
<dbReference type="InterPro" id="IPR014001">
    <property type="entry name" value="Helicase_ATP-bd"/>
</dbReference>
<feature type="compositionally biased region" description="Basic and acidic residues" evidence="9">
    <location>
        <begin position="632"/>
        <end position="658"/>
    </location>
</feature>
<dbReference type="SMART" id="SM00490">
    <property type="entry name" value="HELICc"/>
    <property type="match status" value="1"/>
</dbReference>
<evidence type="ECO:0000313" key="13">
    <source>
        <dbReference type="EMBL" id="KAK4533997.1"/>
    </source>
</evidence>
<evidence type="ECO:0000256" key="5">
    <source>
        <dbReference type="ARBA" id="ARBA00022884"/>
    </source>
</evidence>
<keyword evidence="4 7" id="KW-0067">ATP-binding</keyword>
<feature type="domain" description="DEAD-box RNA helicase Q" evidence="12">
    <location>
        <begin position="56"/>
        <end position="84"/>
    </location>
</feature>
<evidence type="ECO:0000256" key="2">
    <source>
        <dbReference type="ARBA" id="ARBA00022801"/>
    </source>
</evidence>
<dbReference type="Pfam" id="PF00271">
    <property type="entry name" value="Helicase_C"/>
    <property type="match status" value="1"/>
</dbReference>
<dbReference type="InterPro" id="IPR027417">
    <property type="entry name" value="P-loop_NTPase"/>
</dbReference>
<protein>
    <recommendedName>
        <fullName evidence="8">ATP-dependent RNA helicase</fullName>
        <ecNumber evidence="8">3.6.4.13</ecNumber>
    </recommendedName>
</protein>
<evidence type="ECO:0000256" key="6">
    <source>
        <dbReference type="PROSITE-ProRule" id="PRU00552"/>
    </source>
</evidence>
<dbReference type="PANTHER" id="PTHR24031">
    <property type="entry name" value="RNA HELICASE"/>
    <property type="match status" value="1"/>
</dbReference>
<dbReference type="InterPro" id="IPR000629">
    <property type="entry name" value="RNA-helicase_DEAD-box_CS"/>
</dbReference>
<gene>
    <name evidence="13" type="ORF">CDCA_CDCA01G0022</name>
</gene>
<feature type="compositionally biased region" description="Basic and acidic residues" evidence="9">
    <location>
        <begin position="673"/>
        <end position="683"/>
    </location>
</feature>
<dbReference type="AlphaFoldDB" id="A0AAV9INR4"/>
<keyword evidence="3 7" id="KW-0347">Helicase</keyword>
<dbReference type="Pfam" id="PF00270">
    <property type="entry name" value="DEAD"/>
    <property type="match status" value="1"/>
</dbReference>
<dbReference type="GO" id="GO:0005524">
    <property type="term" value="F:ATP binding"/>
    <property type="evidence" value="ECO:0007669"/>
    <property type="project" value="UniProtKB-UniRule"/>
</dbReference>
<dbReference type="GO" id="GO:0003723">
    <property type="term" value="F:RNA binding"/>
    <property type="evidence" value="ECO:0007669"/>
    <property type="project" value="UniProtKB-UniRule"/>
</dbReference>
<dbReference type="Gene3D" id="3.40.50.300">
    <property type="entry name" value="P-loop containing nucleotide triphosphate hydrolases"/>
    <property type="match status" value="2"/>
</dbReference>
<accession>A0AAV9INR4</accession>
<comment type="similarity">
    <text evidence="7">Belongs to the DEAD box helicase family.</text>
</comment>
<evidence type="ECO:0000256" key="4">
    <source>
        <dbReference type="ARBA" id="ARBA00022840"/>
    </source>
</evidence>
<comment type="catalytic activity">
    <reaction evidence="8">
        <text>ATP + H2O = ADP + phosphate + H(+)</text>
        <dbReference type="Rhea" id="RHEA:13065"/>
        <dbReference type="ChEBI" id="CHEBI:15377"/>
        <dbReference type="ChEBI" id="CHEBI:15378"/>
        <dbReference type="ChEBI" id="CHEBI:30616"/>
        <dbReference type="ChEBI" id="CHEBI:43474"/>
        <dbReference type="ChEBI" id="CHEBI:456216"/>
        <dbReference type="EC" id="3.6.4.13"/>
    </reaction>
</comment>
<evidence type="ECO:0000259" key="11">
    <source>
        <dbReference type="PROSITE" id="PS51194"/>
    </source>
</evidence>
<dbReference type="InterPro" id="IPR011545">
    <property type="entry name" value="DEAD/DEAH_box_helicase_dom"/>
</dbReference>
<dbReference type="PROSITE" id="PS51192">
    <property type="entry name" value="HELICASE_ATP_BIND_1"/>
    <property type="match status" value="1"/>
</dbReference>
<dbReference type="CDD" id="cd17941">
    <property type="entry name" value="DEADc_DDX10"/>
    <property type="match status" value="1"/>
</dbReference>
<dbReference type="SMART" id="SM00487">
    <property type="entry name" value="DEXDc"/>
    <property type="match status" value="1"/>
</dbReference>
<sequence length="709" mass="79813">MAPKREESSNRRTMRRQRQQSELHALGQRLAEYRRVFAADADPAASDAMDLLRQLVQFSDLPLSSTTLRGLSASQYTKMTPIQRAAVPYALAGRDVLGAARTGSGKTLAFVVPLLERLHHVSFDPRLDGLGALVLTPTRELAFQTFEVLRRVGRYHAFSAGLVIGGKSSEEERERLPHMNILVATPGRLLQHLDETPYFDVSRLQVLVLDEADRMLDLGFARTMDAIMQQLGRPDAASADAPLFNAGSDGPPMHSTDRRRQTLLFSATQTKSVQALARLSLHDPEYIAVRDSAGAEEHTAMPARLQQAYMVLAGAHEKLNLLYSFIRSHLQQKLLVFLSSCKQVRLFYEVLRRLRPGTPVLFISGRMQLHARLQTYARFAAAPCACLLSTDVAARGLDFQAIDWVVQVDAPEDAATYVHRVGRTARFTRGGRALLLVCSAPEERLVEQVQAQTGRRIQRMNARAGQLQRVEERAAAMVAADPALKRLAERALATYVRHVQRVGRRRPLTELGVDAAALARSWGLPDEAAFGPTWQRVEGVREEADERDVYGYRRWGNGEAGEDEKSSSDGERDREEEEEGEDWLRKAAVSTAATAEVADDRRHVRFTDADALRGEPSSAEWMWADPERLREQQAAHAERVAQRVRAADTEDRQRERQRVRERHRQTRWKRRRQEREGEEERGSSDGGADTALARDERLAHQILQQREVT</sequence>
<feature type="compositionally biased region" description="Basic and acidic residues" evidence="9">
    <location>
        <begin position="1"/>
        <end position="10"/>
    </location>
</feature>
<dbReference type="CDD" id="cd18787">
    <property type="entry name" value="SF2_C_DEAD"/>
    <property type="match status" value="1"/>
</dbReference>
<dbReference type="PROSITE" id="PS00039">
    <property type="entry name" value="DEAD_ATP_HELICASE"/>
    <property type="match status" value="1"/>
</dbReference>
<feature type="domain" description="Helicase ATP-binding" evidence="10">
    <location>
        <begin position="87"/>
        <end position="287"/>
    </location>
</feature>
<evidence type="ECO:0000256" key="3">
    <source>
        <dbReference type="ARBA" id="ARBA00022806"/>
    </source>
</evidence>
<keyword evidence="5 8" id="KW-0694">RNA-binding</keyword>
<dbReference type="GO" id="GO:0003724">
    <property type="term" value="F:RNA helicase activity"/>
    <property type="evidence" value="ECO:0007669"/>
    <property type="project" value="UniProtKB-EC"/>
</dbReference>
<feature type="short sequence motif" description="Q motif" evidence="6">
    <location>
        <begin position="56"/>
        <end position="84"/>
    </location>
</feature>
<feature type="region of interest" description="Disordered" evidence="9">
    <location>
        <begin position="552"/>
        <end position="584"/>
    </location>
</feature>
<feature type="region of interest" description="Disordered" evidence="9">
    <location>
        <begin position="1"/>
        <end position="20"/>
    </location>
</feature>
<feature type="region of interest" description="Disordered" evidence="9">
    <location>
        <begin position="632"/>
        <end position="694"/>
    </location>
</feature>
<evidence type="ECO:0000256" key="8">
    <source>
        <dbReference type="RuleBase" id="RU365068"/>
    </source>
</evidence>
<dbReference type="PROSITE" id="PS51195">
    <property type="entry name" value="Q_MOTIF"/>
    <property type="match status" value="1"/>
</dbReference>
<dbReference type="EMBL" id="JANCYW010000001">
    <property type="protein sequence ID" value="KAK4533997.1"/>
    <property type="molecule type" value="Genomic_DNA"/>
</dbReference>
<organism evidence="13 14">
    <name type="scientific">Cyanidium caldarium</name>
    <name type="common">Red alga</name>
    <dbReference type="NCBI Taxonomy" id="2771"/>
    <lineage>
        <taxon>Eukaryota</taxon>
        <taxon>Rhodophyta</taxon>
        <taxon>Bangiophyceae</taxon>
        <taxon>Cyanidiales</taxon>
        <taxon>Cyanidiaceae</taxon>
        <taxon>Cyanidium</taxon>
    </lineage>
</organism>
<dbReference type="EC" id="3.6.4.13" evidence="8"/>
<feature type="compositionally biased region" description="Basic residues" evidence="9">
    <location>
        <begin position="659"/>
        <end position="672"/>
    </location>
</feature>
<evidence type="ECO:0000256" key="9">
    <source>
        <dbReference type="SAM" id="MobiDB-lite"/>
    </source>
</evidence>
<evidence type="ECO:0000256" key="7">
    <source>
        <dbReference type="RuleBase" id="RU000492"/>
    </source>
</evidence>
<keyword evidence="2 7" id="KW-0378">Hydrolase</keyword>
<dbReference type="PROSITE" id="PS51194">
    <property type="entry name" value="HELICASE_CTER"/>
    <property type="match status" value="1"/>
</dbReference>
<name>A0AAV9INR4_CYACA</name>
<comment type="domain">
    <text evidence="8">The Q motif is unique to and characteristic of the DEAD box family of RNA helicases and controls ATP binding and hydrolysis.</text>
</comment>
<evidence type="ECO:0000256" key="1">
    <source>
        <dbReference type="ARBA" id="ARBA00022741"/>
    </source>
</evidence>
<comment type="caution">
    <text evidence="13">The sequence shown here is derived from an EMBL/GenBank/DDBJ whole genome shotgun (WGS) entry which is preliminary data.</text>
</comment>
<reference evidence="13 14" key="1">
    <citation type="submission" date="2022-07" db="EMBL/GenBank/DDBJ databases">
        <title>Genome-wide signatures of adaptation to extreme environments.</title>
        <authorList>
            <person name="Cho C.H."/>
            <person name="Yoon H.S."/>
        </authorList>
    </citation>
    <scope>NUCLEOTIDE SEQUENCE [LARGE SCALE GENOMIC DNA]</scope>
    <source>
        <strain evidence="13 14">DBV 063 E5</strain>
    </source>
</reference>
<keyword evidence="1 7" id="KW-0547">Nucleotide-binding</keyword>
<feature type="domain" description="Helicase C-terminal" evidence="11">
    <location>
        <begin position="318"/>
        <end position="468"/>
    </location>
</feature>
<evidence type="ECO:0000313" key="14">
    <source>
        <dbReference type="Proteomes" id="UP001301350"/>
    </source>
</evidence>
<feature type="compositionally biased region" description="Basic and acidic residues" evidence="9">
    <location>
        <begin position="563"/>
        <end position="573"/>
    </location>
</feature>
<keyword evidence="14" id="KW-1185">Reference proteome</keyword>
<dbReference type="GO" id="GO:0016787">
    <property type="term" value="F:hydrolase activity"/>
    <property type="evidence" value="ECO:0007669"/>
    <property type="project" value="UniProtKB-KW"/>
</dbReference>
<evidence type="ECO:0000259" key="12">
    <source>
        <dbReference type="PROSITE" id="PS51195"/>
    </source>
</evidence>
<proteinExistence type="inferred from homology"/>
<dbReference type="Proteomes" id="UP001301350">
    <property type="component" value="Unassembled WGS sequence"/>
</dbReference>
<comment type="function">
    <text evidence="8">RNA helicase.</text>
</comment>